<feature type="transmembrane region" description="Helical" evidence="6">
    <location>
        <begin position="276"/>
        <end position="297"/>
    </location>
</feature>
<feature type="transmembrane region" description="Helical" evidence="6">
    <location>
        <begin position="195"/>
        <end position="214"/>
    </location>
</feature>
<accession>A0A5N0VEM0</accession>
<dbReference type="PANTHER" id="PTHR32196:SF72">
    <property type="entry name" value="RIBOSE IMPORT PERMEASE PROTEIN RBSC"/>
    <property type="match status" value="1"/>
</dbReference>
<dbReference type="OrthoDB" id="3468954at2"/>
<keyword evidence="4 6" id="KW-1133">Transmembrane helix</keyword>
<dbReference type="EMBL" id="VMNW02000007">
    <property type="protein sequence ID" value="KAA9164515.1"/>
    <property type="molecule type" value="Genomic_DNA"/>
</dbReference>
<organism evidence="7 8">
    <name type="scientific">Amycolatopsis acidicola</name>
    <dbReference type="NCBI Taxonomy" id="2596893"/>
    <lineage>
        <taxon>Bacteria</taxon>
        <taxon>Bacillati</taxon>
        <taxon>Actinomycetota</taxon>
        <taxon>Actinomycetes</taxon>
        <taxon>Pseudonocardiales</taxon>
        <taxon>Pseudonocardiaceae</taxon>
        <taxon>Amycolatopsis</taxon>
    </lineage>
</organism>
<comment type="subcellular location">
    <subcellularLocation>
        <location evidence="1">Cell membrane</location>
        <topology evidence="1">Multi-pass membrane protein</topology>
    </subcellularLocation>
</comment>
<dbReference type="Proteomes" id="UP000319769">
    <property type="component" value="Unassembled WGS sequence"/>
</dbReference>
<dbReference type="CDD" id="cd06579">
    <property type="entry name" value="TM_PBP1_transp_AraH_like"/>
    <property type="match status" value="1"/>
</dbReference>
<keyword evidence="8" id="KW-1185">Reference proteome</keyword>
<proteinExistence type="predicted"/>
<dbReference type="GO" id="GO:0022857">
    <property type="term" value="F:transmembrane transporter activity"/>
    <property type="evidence" value="ECO:0007669"/>
    <property type="project" value="InterPro"/>
</dbReference>
<sequence>MIIGAIVNPEFLTLANIFNNVLVTSAVLGLLVLAESLVLIGGQFDLSLESIVGLAPVIAVLVVAPASNGGLGLQLAPILGVLVAFVVSAAIGLFNGTMVAKLSLNAFIVTLAMQILLRGLSLGLSGGKTFSSLPPLFTFLGDTFFLGISAQVWLLLIAYLVAGLFLRFHATGRKIFAMGGNADAARAAGVHTARLTMGLFVTAGLLSGLAGLMLTSRIASVTADQGSGMIFTVFAAAVIGGISLDGGRGSMFGAFTGVLLLGIIQNILVLSSVPSFWINAIYGVIILAALIVGHVTGRGPFRRLAKRSAKTAGS</sequence>
<feature type="transmembrane region" description="Helical" evidence="6">
    <location>
        <begin position="106"/>
        <end position="124"/>
    </location>
</feature>
<keyword evidence="3 6" id="KW-0812">Transmembrane</keyword>
<dbReference type="PANTHER" id="PTHR32196">
    <property type="entry name" value="ABC TRANSPORTER PERMEASE PROTEIN YPHD-RELATED-RELATED"/>
    <property type="match status" value="1"/>
</dbReference>
<dbReference type="AlphaFoldDB" id="A0A5N0VEM0"/>
<evidence type="ECO:0000256" key="3">
    <source>
        <dbReference type="ARBA" id="ARBA00022692"/>
    </source>
</evidence>
<feature type="transmembrane region" description="Helical" evidence="6">
    <location>
        <begin position="251"/>
        <end position="270"/>
    </location>
</feature>
<comment type="caution">
    <text evidence="7">The sequence shown here is derived from an EMBL/GenBank/DDBJ whole genome shotgun (WGS) entry which is preliminary data.</text>
</comment>
<evidence type="ECO:0000256" key="1">
    <source>
        <dbReference type="ARBA" id="ARBA00004651"/>
    </source>
</evidence>
<feature type="transmembrane region" description="Helical" evidence="6">
    <location>
        <begin position="226"/>
        <end position="244"/>
    </location>
</feature>
<feature type="transmembrane region" description="Helical" evidence="6">
    <location>
        <begin position="144"/>
        <end position="166"/>
    </location>
</feature>
<evidence type="ECO:0000256" key="2">
    <source>
        <dbReference type="ARBA" id="ARBA00022475"/>
    </source>
</evidence>
<protein>
    <submittedName>
        <fullName evidence="7">ABC transporter permease</fullName>
    </submittedName>
</protein>
<evidence type="ECO:0000256" key="5">
    <source>
        <dbReference type="ARBA" id="ARBA00023136"/>
    </source>
</evidence>
<evidence type="ECO:0000256" key="6">
    <source>
        <dbReference type="SAM" id="Phobius"/>
    </source>
</evidence>
<keyword evidence="2" id="KW-1003">Cell membrane</keyword>
<gene>
    <name evidence="7" type="ORF">FPZ12_007235</name>
</gene>
<dbReference type="InterPro" id="IPR001851">
    <property type="entry name" value="ABC_transp_permease"/>
</dbReference>
<keyword evidence="5 6" id="KW-0472">Membrane</keyword>
<feature type="transmembrane region" description="Helical" evidence="6">
    <location>
        <begin position="73"/>
        <end position="94"/>
    </location>
</feature>
<evidence type="ECO:0000313" key="7">
    <source>
        <dbReference type="EMBL" id="KAA9164515.1"/>
    </source>
</evidence>
<feature type="transmembrane region" description="Helical" evidence="6">
    <location>
        <begin position="17"/>
        <end position="39"/>
    </location>
</feature>
<evidence type="ECO:0000256" key="4">
    <source>
        <dbReference type="ARBA" id="ARBA00022989"/>
    </source>
</evidence>
<dbReference type="Pfam" id="PF02653">
    <property type="entry name" value="BPD_transp_2"/>
    <property type="match status" value="1"/>
</dbReference>
<evidence type="ECO:0000313" key="8">
    <source>
        <dbReference type="Proteomes" id="UP000319769"/>
    </source>
</evidence>
<name>A0A5N0VEM0_9PSEU</name>
<dbReference type="GO" id="GO:0005886">
    <property type="term" value="C:plasma membrane"/>
    <property type="evidence" value="ECO:0007669"/>
    <property type="project" value="UniProtKB-SubCell"/>
</dbReference>
<reference evidence="7" key="1">
    <citation type="submission" date="2019-09" db="EMBL/GenBank/DDBJ databases">
        <authorList>
            <person name="Teo W.F.A."/>
            <person name="Duangmal K."/>
        </authorList>
    </citation>
    <scope>NUCLEOTIDE SEQUENCE [LARGE SCALE GENOMIC DNA]</scope>
    <source>
        <strain evidence="7">K81G1</strain>
    </source>
</reference>